<evidence type="ECO:0000313" key="3">
    <source>
        <dbReference type="Proteomes" id="UP000184516"/>
    </source>
</evidence>
<organism evidence="2 3">
    <name type="scientific">Flavobacterium fluvii</name>
    <dbReference type="NCBI Taxonomy" id="468056"/>
    <lineage>
        <taxon>Bacteria</taxon>
        <taxon>Pseudomonadati</taxon>
        <taxon>Bacteroidota</taxon>
        <taxon>Flavobacteriia</taxon>
        <taxon>Flavobacteriales</taxon>
        <taxon>Flavobacteriaceae</taxon>
        <taxon>Flavobacterium</taxon>
    </lineage>
</organism>
<evidence type="ECO:0000256" key="1">
    <source>
        <dbReference type="SAM" id="Phobius"/>
    </source>
</evidence>
<dbReference type="STRING" id="468056.SAMN05443549_101712"/>
<name>A0A1M5FD57_9FLAO</name>
<keyword evidence="1" id="KW-0472">Membrane</keyword>
<protein>
    <submittedName>
        <fullName evidence="2">Uncharacterized protein</fullName>
    </submittedName>
</protein>
<evidence type="ECO:0000313" key="2">
    <source>
        <dbReference type="EMBL" id="SHF89001.1"/>
    </source>
</evidence>
<keyword evidence="1" id="KW-0812">Transmembrane</keyword>
<feature type="transmembrane region" description="Helical" evidence="1">
    <location>
        <begin position="30"/>
        <end position="49"/>
    </location>
</feature>
<keyword evidence="3" id="KW-1185">Reference proteome</keyword>
<keyword evidence="1" id="KW-1133">Transmembrane helix</keyword>
<dbReference type="EMBL" id="FQWB01000001">
    <property type="protein sequence ID" value="SHF89001.1"/>
    <property type="molecule type" value="Genomic_DNA"/>
</dbReference>
<reference evidence="3" key="1">
    <citation type="submission" date="2016-11" db="EMBL/GenBank/DDBJ databases">
        <authorList>
            <person name="Varghese N."/>
            <person name="Submissions S."/>
        </authorList>
    </citation>
    <scope>NUCLEOTIDE SEQUENCE [LARGE SCALE GENOMIC DNA]</scope>
    <source>
        <strain evidence="3">DSM 19978</strain>
    </source>
</reference>
<sequence>MAFFIYFCTMDKIKDFEVCVFEGKRSWYELLLASVFFSIFIYVLILLFYNTYFELTLIGFLKRLAATITIGSFSFVKGLQFSATKNMLIDLDTNTIVSRYIVGPFTYDSKTIATEFEYVSFFKNKDDSFGSNLWYKVNRHFKMYTFENEESVRKFSIEIAKKLNIDLLDATEKGNSKWIDKTDL</sequence>
<dbReference type="AlphaFoldDB" id="A0A1M5FD57"/>
<accession>A0A1M5FD57</accession>
<proteinExistence type="predicted"/>
<gene>
    <name evidence="2" type="ORF">SAMN05443549_101712</name>
</gene>
<dbReference type="Proteomes" id="UP000184516">
    <property type="component" value="Unassembled WGS sequence"/>
</dbReference>